<dbReference type="InterPro" id="IPR012156">
    <property type="entry name" value="Cold_shock_CspA"/>
</dbReference>
<dbReference type="InterPro" id="IPR012340">
    <property type="entry name" value="NA-bd_OB-fold"/>
</dbReference>
<evidence type="ECO:0000313" key="5">
    <source>
        <dbReference type="EMBL" id="GAI01588.1"/>
    </source>
</evidence>
<dbReference type="PIRSF" id="PIRSF002599">
    <property type="entry name" value="Cold_shock_A"/>
    <property type="match status" value="1"/>
</dbReference>
<dbReference type="InterPro" id="IPR002059">
    <property type="entry name" value="CSP_DNA-bd"/>
</dbReference>
<dbReference type="InterPro" id="IPR019844">
    <property type="entry name" value="CSD_CS"/>
</dbReference>
<gene>
    <name evidence="5" type="ORF">S03H2_70006</name>
</gene>
<dbReference type="GO" id="GO:0005737">
    <property type="term" value="C:cytoplasm"/>
    <property type="evidence" value="ECO:0007669"/>
    <property type="project" value="UniProtKB-SubCell"/>
</dbReference>
<evidence type="ECO:0000259" key="4">
    <source>
        <dbReference type="PROSITE" id="PS51857"/>
    </source>
</evidence>
<dbReference type="PANTHER" id="PTHR11544">
    <property type="entry name" value="COLD SHOCK DOMAIN CONTAINING PROTEINS"/>
    <property type="match status" value="1"/>
</dbReference>
<feature type="domain" description="CSD" evidence="4">
    <location>
        <begin position="1"/>
        <end position="65"/>
    </location>
</feature>
<sequence>MAKGTIKQLIKDRGYGFIATEDGKDVFFHQTGLQGLSFDSLKEGQPVEFETEEGPKGPRAANIRSSEKTAD</sequence>
<evidence type="ECO:0000256" key="3">
    <source>
        <dbReference type="SAM" id="MobiDB-lite"/>
    </source>
</evidence>
<evidence type="ECO:0000256" key="2">
    <source>
        <dbReference type="ARBA" id="ARBA00022490"/>
    </source>
</evidence>
<dbReference type="EMBL" id="BARU01046398">
    <property type="protein sequence ID" value="GAI01588.1"/>
    <property type="molecule type" value="Genomic_DNA"/>
</dbReference>
<accession>X1K4U6</accession>
<dbReference type="Gene3D" id="2.40.50.140">
    <property type="entry name" value="Nucleic acid-binding proteins"/>
    <property type="match status" value="1"/>
</dbReference>
<evidence type="ECO:0000256" key="1">
    <source>
        <dbReference type="ARBA" id="ARBA00004496"/>
    </source>
</evidence>
<protein>
    <recommendedName>
        <fullName evidence="4">CSD domain-containing protein</fullName>
    </recommendedName>
</protein>
<organism evidence="5">
    <name type="scientific">marine sediment metagenome</name>
    <dbReference type="NCBI Taxonomy" id="412755"/>
    <lineage>
        <taxon>unclassified sequences</taxon>
        <taxon>metagenomes</taxon>
        <taxon>ecological metagenomes</taxon>
    </lineage>
</organism>
<dbReference type="InterPro" id="IPR011129">
    <property type="entry name" value="CSD"/>
</dbReference>
<keyword evidence="2" id="KW-0963">Cytoplasm</keyword>
<dbReference type="AlphaFoldDB" id="X1K4U6"/>
<dbReference type="Pfam" id="PF00313">
    <property type="entry name" value="CSD"/>
    <property type="match status" value="1"/>
</dbReference>
<name>X1K4U6_9ZZZZ</name>
<dbReference type="GO" id="GO:0003676">
    <property type="term" value="F:nucleic acid binding"/>
    <property type="evidence" value="ECO:0007669"/>
    <property type="project" value="InterPro"/>
</dbReference>
<dbReference type="PROSITE" id="PS51857">
    <property type="entry name" value="CSD_2"/>
    <property type="match status" value="1"/>
</dbReference>
<dbReference type="PROSITE" id="PS00352">
    <property type="entry name" value="CSD_1"/>
    <property type="match status" value="1"/>
</dbReference>
<comment type="subcellular location">
    <subcellularLocation>
        <location evidence="1">Cytoplasm</location>
    </subcellularLocation>
</comment>
<dbReference type="SUPFAM" id="SSF50249">
    <property type="entry name" value="Nucleic acid-binding proteins"/>
    <property type="match status" value="1"/>
</dbReference>
<dbReference type="SMART" id="SM00357">
    <property type="entry name" value="CSP"/>
    <property type="match status" value="1"/>
</dbReference>
<proteinExistence type="predicted"/>
<comment type="caution">
    <text evidence="5">The sequence shown here is derived from an EMBL/GenBank/DDBJ whole genome shotgun (WGS) entry which is preliminary data.</text>
</comment>
<reference evidence="5" key="1">
    <citation type="journal article" date="2014" name="Front. Microbiol.">
        <title>High frequency of phylogenetically diverse reductive dehalogenase-homologous genes in deep subseafloor sedimentary metagenomes.</title>
        <authorList>
            <person name="Kawai M."/>
            <person name="Futagami T."/>
            <person name="Toyoda A."/>
            <person name="Takaki Y."/>
            <person name="Nishi S."/>
            <person name="Hori S."/>
            <person name="Arai W."/>
            <person name="Tsubouchi T."/>
            <person name="Morono Y."/>
            <person name="Uchiyama I."/>
            <person name="Ito T."/>
            <person name="Fujiyama A."/>
            <person name="Inagaki F."/>
            <person name="Takami H."/>
        </authorList>
    </citation>
    <scope>NUCLEOTIDE SEQUENCE</scope>
    <source>
        <strain evidence="5">Expedition CK06-06</strain>
    </source>
</reference>
<dbReference type="PRINTS" id="PR00050">
    <property type="entry name" value="COLDSHOCK"/>
</dbReference>
<dbReference type="InterPro" id="IPR050181">
    <property type="entry name" value="Cold_shock_domain"/>
</dbReference>
<feature type="region of interest" description="Disordered" evidence="3">
    <location>
        <begin position="43"/>
        <end position="71"/>
    </location>
</feature>